<evidence type="ECO:0000313" key="2">
    <source>
        <dbReference type="Proteomes" id="UP001396898"/>
    </source>
</evidence>
<name>A0ABR1S8G9_9PEZI</name>
<dbReference type="EMBL" id="JAQQWI010000007">
    <property type="protein sequence ID" value="KAK8027675.1"/>
    <property type="molecule type" value="Genomic_DNA"/>
</dbReference>
<dbReference type="Proteomes" id="UP001396898">
    <property type="component" value="Unassembled WGS sequence"/>
</dbReference>
<organism evidence="1 2">
    <name type="scientific">Apiospora marii</name>
    <dbReference type="NCBI Taxonomy" id="335849"/>
    <lineage>
        <taxon>Eukaryota</taxon>
        <taxon>Fungi</taxon>
        <taxon>Dikarya</taxon>
        <taxon>Ascomycota</taxon>
        <taxon>Pezizomycotina</taxon>
        <taxon>Sordariomycetes</taxon>
        <taxon>Xylariomycetidae</taxon>
        <taxon>Amphisphaeriales</taxon>
        <taxon>Apiosporaceae</taxon>
        <taxon>Apiospora</taxon>
    </lineage>
</organism>
<protein>
    <submittedName>
        <fullName evidence="1">N-acetyltransferase B complex non catalytic subunit</fullName>
    </submittedName>
</protein>
<gene>
    <name evidence="1" type="ORF">PG991_004731</name>
</gene>
<evidence type="ECO:0000313" key="1">
    <source>
        <dbReference type="EMBL" id="KAK8027675.1"/>
    </source>
</evidence>
<dbReference type="Pfam" id="PF09797">
    <property type="entry name" value="NatB_MDM20"/>
    <property type="match status" value="1"/>
</dbReference>
<dbReference type="InterPro" id="IPR019183">
    <property type="entry name" value="NAA25_NatB_aux_su"/>
</dbReference>
<accession>A0ABR1S8G9</accession>
<keyword evidence="2" id="KW-1185">Reference proteome</keyword>
<proteinExistence type="predicted"/>
<sequence>MNGYRAHRPSLRNDCGMQIQRAWQDGAWANVINMARSKAKLSKDPYFETLELAARSQLETPIDRQAVWQAVDKILNDKTVVKDAATADLYEWALVTAGMTTEQYPKYVGAMRVNVVKANMKQEDIAKTSFISCVANSDWEHTQQIAAIMDKSFPSERSYHFRNIITTYIYASSLEDTDVKKSMFRTLALRQIEKAKSSRQDSGSESLPPRAIATQDDMLLWLNMTIKENEGQNLVKCLTDPKYNALHSLRDGFETICSTMMDYLMDLGAWDEFYTICKAIFDNGVAFWRVEEHKAKEKAEVEAQPKQEKSLEQKAAEFTAAMDRLNITTPEDLKKARLAGESIATRTVVKDSKMWENFIIAASKQPNAKEALKEVEEYFTTIIKFGSQHTIYHTQLDKAKLTILFETPVESESDEASASEARINGLVAYFRSHYGDMSCFDTLSRFYGLLSISEAKALLERLDTNGSQSEESQFQKIMLLTLRLRLRYYFTTAPNCYKPSSTYRGATCGICDSDSVPERCESCLKDIAKECVWAWKAGLKQGDLQEKLKSEGVSPYTDLTIIGSVCLLKLAGVDGLWGRNDNSPLAWADRKRVMQAILWMDAQYYSQSTKSQHLSILLVKLYILIGAVSHAKSIWDSLEVKNVTLNSLGPLFADRLGTMAPGLWQDDAQGDTPTPEYLQYYISAIDKNIPNNIRLSFDHGNYASVLGHLVTRTKHKQSCTMVMALVDHFRGIRSVKGEVKHETWQERLVQHIKPGMHLHDTTDYGPFPNIEGNPDRPIHDFLSIGPGLSEERAHLSLLSERFLSLIAYKEPKEYKPANAALAKERDRNVVITACQDTAEWMSTLLNRDDIRDKLTLPEVEYYSLVQALASYIGLSLEAPQGDGRDNLVELIRSQLVNQVSRLMDRRKAVSEADATRADVFYDISALHANGMLRESALATVYMMRYLERTRGSDAKSPVPKWMTEHLKILRTATSTANRRLKEYIERLMTTVNPAGWADRIAEWAFGDLAKGTRAVSDDANETFENSDTDMLLYKAIGPKRNFTMAVDVIVDSWADAARGWSKVKIIE</sequence>
<comment type="caution">
    <text evidence="1">The sequence shown here is derived from an EMBL/GenBank/DDBJ whole genome shotgun (WGS) entry which is preliminary data.</text>
</comment>
<reference evidence="1 2" key="1">
    <citation type="submission" date="2023-01" db="EMBL/GenBank/DDBJ databases">
        <title>Analysis of 21 Apiospora genomes using comparative genomics revels a genus with tremendous synthesis potential of carbohydrate active enzymes and secondary metabolites.</title>
        <authorList>
            <person name="Sorensen T."/>
        </authorList>
    </citation>
    <scope>NUCLEOTIDE SEQUENCE [LARGE SCALE GENOMIC DNA]</scope>
    <source>
        <strain evidence="1 2">CBS 20057</strain>
    </source>
</reference>